<dbReference type="Pfam" id="PF01367">
    <property type="entry name" value="5_3_exonuc"/>
    <property type="match status" value="1"/>
</dbReference>
<dbReference type="GO" id="GO:0003677">
    <property type="term" value="F:DNA binding"/>
    <property type="evidence" value="ECO:0007669"/>
    <property type="project" value="UniProtKB-UniRule"/>
</dbReference>
<protein>
    <recommendedName>
        <fullName evidence="3 15">DNA polymerase I</fullName>
        <ecNumber evidence="2 15">2.7.7.7</ecNumber>
    </recommendedName>
</protein>
<reference evidence="20 21" key="1">
    <citation type="submission" date="2013-08" db="EMBL/GenBank/DDBJ databases">
        <authorList>
            <person name="Weinstock G."/>
            <person name="Sodergren E."/>
            <person name="Wylie T."/>
            <person name="Fulton L."/>
            <person name="Fulton R."/>
            <person name="Fronick C."/>
            <person name="O'Laughlin M."/>
            <person name="Godfrey J."/>
            <person name="Miner T."/>
            <person name="Herter B."/>
            <person name="Appelbaum E."/>
            <person name="Cordes M."/>
            <person name="Lek S."/>
            <person name="Wollam A."/>
            <person name="Pepin K.H."/>
            <person name="Palsikar V.B."/>
            <person name="Mitreva M."/>
            <person name="Wilson R.K."/>
        </authorList>
    </citation>
    <scope>NUCLEOTIDE SEQUENCE [LARGE SCALE GENOMIC DNA]</scope>
    <source>
        <strain evidence="20 21">ATCC 15930</strain>
    </source>
</reference>
<evidence type="ECO:0000259" key="17">
    <source>
        <dbReference type="SMART" id="SM00474"/>
    </source>
</evidence>
<keyword evidence="4 16" id="KW-0808">Transferase</keyword>
<dbReference type="FunFam" id="1.10.150.20:FF:000003">
    <property type="entry name" value="DNA polymerase I"/>
    <property type="match status" value="1"/>
</dbReference>
<evidence type="ECO:0000313" key="20">
    <source>
        <dbReference type="EMBL" id="KDR53047.1"/>
    </source>
</evidence>
<evidence type="ECO:0000313" key="21">
    <source>
        <dbReference type="Proteomes" id="UP000027442"/>
    </source>
</evidence>
<keyword evidence="11 16" id="KW-0239">DNA-directed DNA polymerase</keyword>
<dbReference type="InterPro" id="IPR020046">
    <property type="entry name" value="5-3_exonucl_a-hlix_arch_N"/>
</dbReference>
<evidence type="ECO:0000256" key="16">
    <source>
        <dbReference type="RuleBase" id="RU004460"/>
    </source>
</evidence>
<dbReference type="InterPro" id="IPR012337">
    <property type="entry name" value="RNaseH-like_sf"/>
</dbReference>
<dbReference type="GO" id="GO:0008409">
    <property type="term" value="F:5'-3' exonuclease activity"/>
    <property type="evidence" value="ECO:0007669"/>
    <property type="project" value="UniProtKB-UniRule"/>
</dbReference>
<dbReference type="InterPro" id="IPR018320">
    <property type="entry name" value="DNA_polymerase_1"/>
</dbReference>
<dbReference type="CDD" id="cd09859">
    <property type="entry name" value="PIN_53EXO"/>
    <property type="match status" value="1"/>
</dbReference>
<dbReference type="SMART" id="SM00482">
    <property type="entry name" value="POLAc"/>
    <property type="match status" value="1"/>
</dbReference>
<dbReference type="PANTHER" id="PTHR10133">
    <property type="entry name" value="DNA POLYMERASE I"/>
    <property type="match status" value="1"/>
</dbReference>
<gene>
    <name evidence="16" type="primary">polA</name>
    <name evidence="20" type="ORF">HMPREF1991_00860</name>
</gene>
<dbReference type="InterPro" id="IPR001098">
    <property type="entry name" value="DNA-dir_DNA_pol_A_palm_dom"/>
</dbReference>
<keyword evidence="6 16" id="KW-0235">DNA replication</keyword>
<dbReference type="GO" id="GO:0008408">
    <property type="term" value="F:3'-5' exonuclease activity"/>
    <property type="evidence" value="ECO:0007669"/>
    <property type="project" value="UniProtKB-UniRule"/>
</dbReference>
<dbReference type="SMART" id="SM00475">
    <property type="entry name" value="53EXOc"/>
    <property type="match status" value="1"/>
</dbReference>
<dbReference type="Gene3D" id="1.10.150.20">
    <property type="entry name" value="5' to 3' exonuclease, C-terminal subdomain"/>
    <property type="match status" value="2"/>
</dbReference>
<feature type="domain" description="DNA-directed DNA polymerase family A palm" evidence="19">
    <location>
        <begin position="685"/>
        <end position="891"/>
    </location>
</feature>
<feature type="domain" description="3'-5' exonuclease" evidence="17">
    <location>
        <begin position="335"/>
        <end position="516"/>
    </location>
</feature>
<dbReference type="Gene3D" id="3.30.70.370">
    <property type="match status" value="1"/>
</dbReference>
<keyword evidence="5 16" id="KW-0548">Nucleotidyltransferase</keyword>
<dbReference type="InterPro" id="IPR029060">
    <property type="entry name" value="PIN-like_dom_sf"/>
</dbReference>
<dbReference type="CDD" id="cd09898">
    <property type="entry name" value="H3TH_53EXO"/>
    <property type="match status" value="1"/>
</dbReference>
<comment type="function">
    <text evidence="16">In addition to polymerase activity, this DNA polymerase exhibits 3'-5' and 5'-3' exonuclease activity.</text>
</comment>
<dbReference type="FunFam" id="1.10.150.20:FF:000002">
    <property type="entry name" value="DNA polymerase I"/>
    <property type="match status" value="1"/>
</dbReference>
<evidence type="ECO:0000256" key="10">
    <source>
        <dbReference type="ARBA" id="ARBA00022839"/>
    </source>
</evidence>
<dbReference type="InterPro" id="IPR008918">
    <property type="entry name" value="HhH2"/>
</dbReference>
<dbReference type="InterPro" id="IPR043502">
    <property type="entry name" value="DNA/RNA_pol_sf"/>
</dbReference>
<dbReference type="SUPFAM" id="SSF53098">
    <property type="entry name" value="Ribonuclease H-like"/>
    <property type="match status" value="1"/>
</dbReference>
<dbReference type="InterPro" id="IPR036279">
    <property type="entry name" value="5-3_exonuclease_C_sf"/>
</dbReference>
<dbReference type="SMART" id="SM00474">
    <property type="entry name" value="35EXOc"/>
    <property type="match status" value="1"/>
</dbReference>
<dbReference type="SUPFAM" id="SSF88723">
    <property type="entry name" value="PIN domain-like"/>
    <property type="match status" value="1"/>
</dbReference>
<evidence type="ECO:0000256" key="6">
    <source>
        <dbReference type="ARBA" id="ARBA00022705"/>
    </source>
</evidence>
<evidence type="ECO:0000256" key="8">
    <source>
        <dbReference type="ARBA" id="ARBA00022763"/>
    </source>
</evidence>
<feature type="domain" description="5'-3' exonuclease" evidence="18">
    <location>
        <begin position="2"/>
        <end position="261"/>
    </location>
</feature>
<keyword evidence="12 16" id="KW-0238">DNA-binding</keyword>
<keyword evidence="9 16" id="KW-0378">Hydrolase</keyword>
<name>A0A069QK36_HOYLO</name>
<evidence type="ECO:0000256" key="14">
    <source>
        <dbReference type="ARBA" id="ARBA00049244"/>
    </source>
</evidence>
<dbReference type="PANTHER" id="PTHR10133:SF27">
    <property type="entry name" value="DNA POLYMERASE NU"/>
    <property type="match status" value="1"/>
</dbReference>
<dbReference type="eggNOG" id="COG0749">
    <property type="taxonomic scope" value="Bacteria"/>
</dbReference>
<dbReference type="FunFam" id="3.30.420.10:FF:000026">
    <property type="entry name" value="DNA polymerase I"/>
    <property type="match status" value="1"/>
</dbReference>
<dbReference type="eggNOG" id="COG0258">
    <property type="taxonomic scope" value="Bacteria"/>
</dbReference>
<keyword evidence="7" id="KW-0540">Nuclease</keyword>
<dbReference type="Pfam" id="PF02739">
    <property type="entry name" value="5_3_exonuc_N"/>
    <property type="match status" value="1"/>
</dbReference>
<comment type="caution">
    <text evidence="20">The sequence shown here is derived from an EMBL/GenBank/DDBJ whole genome shotgun (WGS) entry which is preliminary data.</text>
</comment>
<comment type="similarity">
    <text evidence="1 16">Belongs to the DNA polymerase type-A family.</text>
</comment>
<dbReference type="SUPFAM" id="SSF56672">
    <property type="entry name" value="DNA/RNA polymerases"/>
    <property type="match status" value="1"/>
</dbReference>
<dbReference type="AlphaFoldDB" id="A0A069QK36"/>
<evidence type="ECO:0000256" key="7">
    <source>
        <dbReference type="ARBA" id="ARBA00022722"/>
    </source>
</evidence>
<evidence type="ECO:0000259" key="18">
    <source>
        <dbReference type="SMART" id="SM00475"/>
    </source>
</evidence>
<dbReference type="Proteomes" id="UP000027442">
    <property type="component" value="Unassembled WGS sequence"/>
</dbReference>
<evidence type="ECO:0000256" key="15">
    <source>
        <dbReference type="NCBIfam" id="TIGR00593"/>
    </source>
</evidence>
<dbReference type="CDD" id="cd08637">
    <property type="entry name" value="DNA_pol_A_pol_I_C"/>
    <property type="match status" value="1"/>
</dbReference>
<organism evidence="20 21">
    <name type="scientific">Hoylesella loescheii DSM 19665 = JCM 12249 = ATCC 15930</name>
    <dbReference type="NCBI Taxonomy" id="1122985"/>
    <lineage>
        <taxon>Bacteria</taxon>
        <taxon>Pseudomonadati</taxon>
        <taxon>Bacteroidota</taxon>
        <taxon>Bacteroidia</taxon>
        <taxon>Bacteroidales</taxon>
        <taxon>Prevotellaceae</taxon>
        <taxon>Hoylesella</taxon>
    </lineage>
</organism>
<dbReference type="GO" id="GO:0006302">
    <property type="term" value="P:double-strand break repair"/>
    <property type="evidence" value="ECO:0007669"/>
    <property type="project" value="TreeGrafter"/>
</dbReference>
<evidence type="ECO:0000256" key="11">
    <source>
        <dbReference type="ARBA" id="ARBA00022932"/>
    </source>
</evidence>
<evidence type="ECO:0000259" key="19">
    <source>
        <dbReference type="SMART" id="SM00482"/>
    </source>
</evidence>
<dbReference type="Gene3D" id="1.20.1060.10">
    <property type="entry name" value="Taq DNA Polymerase, Chain T, domain 4"/>
    <property type="match status" value="1"/>
</dbReference>
<dbReference type="GO" id="GO:0003887">
    <property type="term" value="F:DNA-directed DNA polymerase activity"/>
    <property type="evidence" value="ECO:0007669"/>
    <property type="project" value="UniProtKB-UniRule"/>
</dbReference>
<dbReference type="InterPro" id="IPR002562">
    <property type="entry name" value="3'-5'_exonuclease_dom"/>
</dbReference>
<dbReference type="EC" id="2.7.7.7" evidence="2 15"/>
<comment type="catalytic activity">
    <reaction evidence="14 16">
        <text>DNA(n) + a 2'-deoxyribonucleoside 5'-triphosphate = DNA(n+1) + diphosphate</text>
        <dbReference type="Rhea" id="RHEA:22508"/>
        <dbReference type="Rhea" id="RHEA-COMP:17339"/>
        <dbReference type="Rhea" id="RHEA-COMP:17340"/>
        <dbReference type="ChEBI" id="CHEBI:33019"/>
        <dbReference type="ChEBI" id="CHEBI:61560"/>
        <dbReference type="ChEBI" id="CHEBI:173112"/>
        <dbReference type="EC" id="2.7.7.7"/>
    </reaction>
</comment>
<dbReference type="SMART" id="SM00279">
    <property type="entry name" value="HhH2"/>
    <property type="match status" value="1"/>
</dbReference>
<dbReference type="Pfam" id="PF01612">
    <property type="entry name" value="DNA_pol_A_exo1"/>
    <property type="match status" value="1"/>
</dbReference>
<dbReference type="InterPro" id="IPR002421">
    <property type="entry name" value="5-3_exonuclease"/>
</dbReference>
<evidence type="ECO:0000256" key="13">
    <source>
        <dbReference type="ARBA" id="ARBA00023204"/>
    </source>
</evidence>
<evidence type="ECO:0000256" key="2">
    <source>
        <dbReference type="ARBA" id="ARBA00012417"/>
    </source>
</evidence>
<dbReference type="SUPFAM" id="SSF47807">
    <property type="entry name" value="5' to 3' exonuclease, C-terminal subdomain"/>
    <property type="match status" value="1"/>
</dbReference>
<dbReference type="PRINTS" id="PR00868">
    <property type="entry name" value="DNAPOLI"/>
</dbReference>
<dbReference type="GO" id="GO:0006261">
    <property type="term" value="P:DNA-templated DNA replication"/>
    <property type="evidence" value="ECO:0007669"/>
    <property type="project" value="UniProtKB-UniRule"/>
</dbReference>
<keyword evidence="13 16" id="KW-0234">DNA repair</keyword>
<evidence type="ECO:0000256" key="12">
    <source>
        <dbReference type="ARBA" id="ARBA00023125"/>
    </source>
</evidence>
<evidence type="ECO:0000256" key="9">
    <source>
        <dbReference type="ARBA" id="ARBA00022801"/>
    </source>
</evidence>
<dbReference type="InterPro" id="IPR020045">
    <property type="entry name" value="DNA_polI_H3TH"/>
</dbReference>
<accession>A0A069QK36</accession>
<dbReference type="CDD" id="cd06139">
    <property type="entry name" value="DNA_polA_I_Ecoli_like_exo"/>
    <property type="match status" value="1"/>
</dbReference>
<dbReference type="Pfam" id="PF00476">
    <property type="entry name" value="DNA_pol_A"/>
    <property type="match status" value="1"/>
</dbReference>
<dbReference type="InterPro" id="IPR002298">
    <property type="entry name" value="DNA_polymerase_A"/>
</dbReference>
<keyword evidence="21" id="KW-1185">Reference proteome</keyword>
<sequence length="927" mass="104540">MDKLFLIDAYALIYRSYYAFINNPRINSKGLNTSAVMGFCNTLNEVLTKEQPSHIGVAFDHGLTFRNEAFPQYKAQREETPEDIKRSVPIIKDILTAYHIPVLQVDGFEADDVIGTLALKAGQQGVDTYMLTPDKDYAQLVRSNVYMYRPRHGGGYETMGPEEVNQKYNVSSPLQVIDLLALMGDSADNFPGCPGVGEKTASKLINEFGTVEQLLKNTAQLKGKMREKVEAAVEDIKMSKFLATIRTDVPVELDLEQLRLKEPDATKLQEIFTELEFKSFATRLLNKAEKPKKVENRQLSLFDEPAMAETDNSLFEPQSAASANRQTIETTPHEYHLVQTEADMQALVTLLSTADVISLDTETTSTNAIEAQLVGLSFAIEEMKAYYVPVPEQADEAQNIVDRFKAIYENPNTLKVGQNIKYDLEVLRSYGVALQGPLFDTMVAHYLLQPELRHNMDFMAEVYLNYETVHIDALIGPKGKAQKNMRELAPSEVYNYACEDADITLQLKNVLQPKLVEAGVERLFNEVEMPLIPVLAEMECNGVRIDTAALKETSQVFTERMLQLEQEIYQAAGKTFNVASPKQVGDILFGEMKIIDKPKKTKTGQYVTSEEVLQTLRSKHPIVAHILDYRALKKLLGTYVDALPKLINPRTSHIHTSFNQAVTATGRLSSSDPNLQNIPVRGEDGKEIRKCFIPEEGCEFFSADYSQIELRVMAHLSQDANMLDAFREGYDIHAATAAKIYNKPVSEVTRDERTKAKRANFGIIYGITVFGLADRLNIERAEAKQLIDGYFKMFPQVQQYMEQAKETARANGYVETFFHRRRYLPDINSGNATVRAIAERNAINAPIQGSAADIIKVAMVRIFQRFQRENIRSKMILQVHDELNFSVLPTEKEQVERIVMEEMQAAYPLDVPLVADSGWGNNWLEAH</sequence>
<dbReference type="NCBIfam" id="TIGR00593">
    <property type="entry name" value="pola"/>
    <property type="match status" value="1"/>
</dbReference>
<keyword evidence="8 16" id="KW-0227">DNA damage</keyword>
<evidence type="ECO:0000256" key="1">
    <source>
        <dbReference type="ARBA" id="ARBA00007705"/>
    </source>
</evidence>
<evidence type="ECO:0000256" key="5">
    <source>
        <dbReference type="ARBA" id="ARBA00022695"/>
    </source>
</evidence>
<keyword evidence="10 16" id="KW-0269">Exonuclease</keyword>
<dbReference type="FunFam" id="1.20.1060.10:FF:000001">
    <property type="entry name" value="DNA polymerase I"/>
    <property type="match status" value="1"/>
</dbReference>
<dbReference type="EMBL" id="JNGW01000032">
    <property type="protein sequence ID" value="KDR53047.1"/>
    <property type="molecule type" value="Genomic_DNA"/>
</dbReference>
<dbReference type="PATRIC" id="fig|1122985.7.peg.891"/>
<dbReference type="InterPro" id="IPR036397">
    <property type="entry name" value="RNaseH_sf"/>
</dbReference>
<dbReference type="Gene3D" id="3.30.420.10">
    <property type="entry name" value="Ribonuclease H-like superfamily/Ribonuclease H"/>
    <property type="match status" value="1"/>
</dbReference>
<evidence type="ECO:0000256" key="3">
    <source>
        <dbReference type="ARBA" id="ARBA00020311"/>
    </source>
</evidence>
<dbReference type="Gene3D" id="3.40.50.1010">
    <property type="entry name" value="5'-nuclease"/>
    <property type="match status" value="1"/>
</dbReference>
<dbReference type="NCBIfam" id="NF004397">
    <property type="entry name" value="PRK05755.1"/>
    <property type="match status" value="1"/>
</dbReference>
<dbReference type="HOGENOM" id="CLU_004675_0_0_10"/>
<proteinExistence type="inferred from homology"/>
<dbReference type="RefSeq" id="WP_018968463.1">
    <property type="nucleotide sequence ID" value="NZ_KB899230.1"/>
</dbReference>
<evidence type="ECO:0000256" key="4">
    <source>
        <dbReference type="ARBA" id="ARBA00022679"/>
    </source>
</evidence>